<dbReference type="SUPFAM" id="SSF101898">
    <property type="entry name" value="NHL repeat"/>
    <property type="match status" value="1"/>
</dbReference>
<keyword evidence="3" id="KW-0472">Membrane</keyword>
<evidence type="ECO:0000256" key="1">
    <source>
        <dbReference type="ARBA" id="ARBA00022553"/>
    </source>
</evidence>
<dbReference type="GO" id="GO:0000155">
    <property type="term" value="F:phosphorelay sensor kinase activity"/>
    <property type="evidence" value="ECO:0007669"/>
    <property type="project" value="TreeGrafter"/>
</dbReference>
<dbReference type="PANTHER" id="PTHR43547">
    <property type="entry name" value="TWO-COMPONENT HISTIDINE KINASE"/>
    <property type="match status" value="1"/>
</dbReference>
<dbReference type="AlphaFoldDB" id="A0A1M5LMY0"/>
<dbReference type="STRING" id="947013.SAMN04488109_1288"/>
<dbReference type="InterPro" id="IPR011123">
    <property type="entry name" value="Y_Y_Y"/>
</dbReference>
<dbReference type="InterPro" id="IPR000792">
    <property type="entry name" value="Tscrpt_reg_LuxR_C"/>
</dbReference>
<dbReference type="SUPFAM" id="SSF63829">
    <property type="entry name" value="Calcium-dependent phosphotriesterase"/>
    <property type="match status" value="1"/>
</dbReference>
<accession>A0A1M5LMY0</accession>
<dbReference type="InterPro" id="IPR013783">
    <property type="entry name" value="Ig-like_fold"/>
</dbReference>
<reference evidence="5 6" key="1">
    <citation type="submission" date="2016-11" db="EMBL/GenBank/DDBJ databases">
        <authorList>
            <person name="Jaros S."/>
            <person name="Januszkiewicz K."/>
            <person name="Wedrychowicz H."/>
        </authorList>
    </citation>
    <scope>NUCLEOTIDE SEQUENCE [LARGE SCALE GENOMIC DNA]</scope>
    <source>
        <strain evidence="5 6">DSM 24574</strain>
    </source>
</reference>
<organism evidence="5 6">
    <name type="scientific">Chryseolinea serpens</name>
    <dbReference type="NCBI Taxonomy" id="947013"/>
    <lineage>
        <taxon>Bacteria</taxon>
        <taxon>Pseudomonadati</taxon>
        <taxon>Bacteroidota</taxon>
        <taxon>Cytophagia</taxon>
        <taxon>Cytophagales</taxon>
        <taxon>Fulvivirgaceae</taxon>
        <taxon>Chryseolinea</taxon>
    </lineage>
</organism>
<dbReference type="GO" id="GO:0003677">
    <property type="term" value="F:DNA binding"/>
    <property type="evidence" value="ECO:0007669"/>
    <property type="project" value="InterPro"/>
</dbReference>
<dbReference type="InterPro" id="IPR016032">
    <property type="entry name" value="Sig_transdc_resp-reg_C-effctor"/>
</dbReference>
<evidence type="ECO:0000256" key="3">
    <source>
        <dbReference type="SAM" id="Phobius"/>
    </source>
</evidence>
<evidence type="ECO:0000313" key="5">
    <source>
        <dbReference type="EMBL" id="SHG66009.1"/>
    </source>
</evidence>
<keyword evidence="3" id="KW-1133">Transmembrane helix</keyword>
<dbReference type="InterPro" id="IPR015943">
    <property type="entry name" value="WD40/YVTN_repeat-like_dom_sf"/>
</dbReference>
<feature type="transmembrane region" description="Helical" evidence="3">
    <location>
        <begin position="793"/>
        <end position="813"/>
    </location>
</feature>
<name>A0A1M5LMY0_9BACT</name>
<keyword evidence="6" id="KW-1185">Reference proteome</keyword>
<dbReference type="Gene3D" id="2.60.40.10">
    <property type="entry name" value="Immunoglobulins"/>
    <property type="match status" value="1"/>
</dbReference>
<evidence type="ECO:0000313" key="6">
    <source>
        <dbReference type="Proteomes" id="UP000184212"/>
    </source>
</evidence>
<dbReference type="Pfam" id="PF07495">
    <property type="entry name" value="Y_Y_Y"/>
    <property type="match status" value="1"/>
</dbReference>
<feature type="domain" description="HTH luxR-type" evidence="4">
    <location>
        <begin position="945"/>
        <end position="1002"/>
    </location>
</feature>
<dbReference type="GO" id="GO:0006355">
    <property type="term" value="P:regulation of DNA-templated transcription"/>
    <property type="evidence" value="ECO:0007669"/>
    <property type="project" value="InterPro"/>
</dbReference>
<dbReference type="PANTHER" id="PTHR43547:SF2">
    <property type="entry name" value="HYBRID SIGNAL TRANSDUCTION HISTIDINE KINASE C"/>
    <property type="match status" value="1"/>
</dbReference>
<dbReference type="EMBL" id="FQWQ01000001">
    <property type="protein sequence ID" value="SHG66009.1"/>
    <property type="molecule type" value="Genomic_DNA"/>
</dbReference>
<sequence length="1005" mass="115749">MKNSDSDGFQTFCRVDLTSTFQYLDLIMPFFYTPSLRRGLASRWFWLLMYVPCAHLAAQSSLSGLPFTRNFQPLDYKAGIQNWSITQTRQGLVYIANNFGLLEFDGDQWQTYGMRNGTKVRSVARDARGRIYVGGQGDFGFFFPDARGRLAYTSLADRLEKQYRDFDEAWNIYIDNEKVYFCTFSNIYVYDQQTFRTVRPKDGIDHSYLVNRQLYVNVHHQGLGILQDQEIRTIKGGTQFKDQSLAAVLPLHDDQLLVATFQDGIYTLKDGIAKPWNAALQQLLKTSIVNCMLRLRNGNFAVGTQNSGLLVLSPEGDLRTQLTSGRGIDNATVLCLYEDDLNNLWVGQNNGLAYVELGSPFTFINKQMSIPGSGYAAYLQDHTLYLGTSTGIYFREKDSASDFKLVDNTRGQAYHLGHYGNDLLAGRHHGATHIEGSTGEVLSTEFGSWVYLTLKDHPDRLLEGTYTGLQLYALVNGHWKFKKKLSGFDESSRVMAEDPSGDIWVTHGYKGAFRITLHPNLDSIAKVSFYGTDKGFPSNLLINVFKVRNELLFTSTNGVYTYDRATDRFVPDTFFTPRLGKNDQVWFIREDALGNIYFISRDHIGVFKKNSLGDYTLEENAFGKIRKHLNDDLISMVILQNNEVLFGAKDGFIHYNPYHPAEQKSNFKTLIRRVVTTSVNRDSVLFFGHYTNHDSISDQQGEMLPELRYRNNSVNFTFAATSFEGNADPTYQYYLENFEKEWSDWGAKTQKEYTNLKEGDYVFHVRARNVSGEISPVTTYAFTILAPWYRSGWAYFCYGLSVIAILFAAFNFVDRKYQREQRLMEQKQQEELSQKDTALEHLSQRSQEEITRLQNEKLESELQHMNNELATSTMHLLNKNEFITSIKNQLAHILKKNTNEEVRKELTQINRNIEQNISADDDWEHFQFHFDRVHGDFSNRFKTSFPSLSPQELKLSAYLRMNLSSKEIAQLLNISVRGVEISRYRLRKKIQLDRNKNLQDFILNF</sequence>
<dbReference type="SUPFAM" id="SSF46894">
    <property type="entry name" value="C-terminal effector domain of the bipartite response regulators"/>
    <property type="match status" value="1"/>
</dbReference>
<gene>
    <name evidence="5" type="ORF">SAMN04488109_1288</name>
</gene>
<dbReference type="SMART" id="SM00421">
    <property type="entry name" value="HTH_LUXR"/>
    <property type="match status" value="1"/>
</dbReference>
<dbReference type="Gene3D" id="2.130.10.10">
    <property type="entry name" value="YVTN repeat-like/Quinoprotein amine dehydrogenase"/>
    <property type="match status" value="3"/>
</dbReference>
<protein>
    <submittedName>
        <fullName evidence="5">Y_Y_Y domain-containing protein</fullName>
    </submittedName>
</protein>
<feature type="coiled-coil region" evidence="2">
    <location>
        <begin position="843"/>
        <end position="875"/>
    </location>
</feature>
<keyword evidence="1" id="KW-0597">Phosphoprotein</keyword>
<keyword evidence="3" id="KW-0812">Transmembrane</keyword>
<evidence type="ECO:0000256" key="2">
    <source>
        <dbReference type="SAM" id="Coils"/>
    </source>
</evidence>
<proteinExistence type="predicted"/>
<evidence type="ECO:0000259" key="4">
    <source>
        <dbReference type="SMART" id="SM00421"/>
    </source>
</evidence>
<dbReference type="RefSeq" id="WP_178377037.1">
    <property type="nucleotide sequence ID" value="NZ_FQWQ01000001.1"/>
</dbReference>
<keyword evidence="2" id="KW-0175">Coiled coil</keyword>
<dbReference type="InterPro" id="IPR036388">
    <property type="entry name" value="WH-like_DNA-bd_sf"/>
</dbReference>
<dbReference type="Proteomes" id="UP000184212">
    <property type="component" value="Unassembled WGS sequence"/>
</dbReference>
<dbReference type="Gene3D" id="1.10.10.10">
    <property type="entry name" value="Winged helix-like DNA-binding domain superfamily/Winged helix DNA-binding domain"/>
    <property type="match status" value="1"/>
</dbReference>